<keyword evidence="2" id="KW-1185">Reference proteome</keyword>
<proteinExistence type="predicted"/>
<comment type="caution">
    <text evidence="1">The sequence shown here is derived from an EMBL/GenBank/DDBJ whole genome shotgun (WGS) entry which is preliminary data.</text>
</comment>
<dbReference type="AlphaFoldDB" id="A0A4Y2DD14"/>
<evidence type="ECO:0000313" key="1">
    <source>
        <dbReference type="EMBL" id="GBM14561.1"/>
    </source>
</evidence>
<gene>
    <name evidence="1" type="ORF">AVEN_34976_1</name>
</gene>
<dbReference type="EMBL" id="BGPR01000345">
    <property type="protein sequence ID" value="GBM14561.1"/>
    <property type="molecule type" value="Genomic_DNA"/>
</dbReference>
<evidence type="ECO:0008006" key="3">
    <source>
        <dbReference type="Google" id="ProtNLM"/>
    </source>
</evidence>
<dbReference type="OrthoDB" id="10017160at2759"/>
<name>A0A4Y2DD14_ARAVE</name>
<organism evidence="1 2">
    <name type="scientific">Araneus ventricosus</name>
    <name type="common">Orbweaver spider</name>
    <name type="synonym">Epeira ventricosa</name>
    <dbReference type="NCBI Taxonomy" id="182803"/>
    <lineage>
        <taxon>Eukaryota</taxon>
        <taxon>Metazoa</taxon>
        <taxon>Ecdysozoa</taxon>
        <taxon>Arthropoda</taxon>
        <taxon>Chelicerata</taxon>
        <taxon>Arachnida</taxon>
        <taxon>Araneae</taxon>
        <taxon>Araneomorphae</taxon>
        <taxon>Entelegynae</taxon>
        <taxon>Araneoidea</taxon>
        <taxon>Araneidae</taxon>
        <taxon>Araneus</taxon>
    </lineage>
</organism>
<sequence>MFTKGDQRAWIKIEVARGKNASECYHGLREACALPYSTVTRWVKTFCAGRNATVDLHRTGQSSIPQHEIDIVSSLFSIDRLGLSGN</sequence>
<accession>A0A4Y2DD14</accession>
<protein>
    <recommendedName>
        <fullName evidence="3">Mos1 transposase HTH domain-containing protein</fullName>
    </recommendedName>
</protein>
<evidence type="ECO:0000313" key="2">
    <source>
        <dbReference type="Proteomes" id="UP000499080"/>
    </source>
</evidence>
<dbReference type="Proteomes" id="UP000499080">
    <property type="component" value="Unassembled WGS sequence"/>
</dbReference>
<reference evidence="1 2" key="1">
    <citation type="journal article" date="2019" name="Sci. Rep.">
        <title>Orb-weaving spider Araneus ventricosus genome elucidates the spidroin gene catalogue.</title>
        <authorList>
            <person name="Kono N."/>
            <person name="Nakamura H."/>
            <person name="Ohtoshi R."/>
            <person name="Moran D.A.P."/>
            <person name="Shinohara A."/>
            <person name="Yoshida Y."/>
            <person name="Fujiwara M."/>
            <person name="Mori M."/>
            <person name="Tomita M."/>
            <person name="Arakawa K."/>
        </authorList>
    </citation>
    <scope>NUCLEOTIDE SEQUENCE [LARGE SCALE GENOMIC DNA]</scope>
</reference>